<feature type="compositionally biased region" description="Basic residues" evidence="1">
    <location>
        <begin position="1"/>
        <end position="10"/>
    </location>
</feature>
<evidence type="ECO:0000256" key="1">
    <source>
        <dbReference type="SAM" id="MobiDB-lite"/>
    </source>
</evidence>
<evidence type="ECO:0000313" key="2">
    <source>
        <dbReference type="EMBL" id="JAG28802.1"/>
    </source>
</evidence>
<feature type="region of interest" description="Disordered" evidence="1">
    <location>
        <begin position="89"/>
        <end position="128"/>
    </location>
</feature>
<feature type="compositionally biased region" description="Low complexity" evidence="1">
    <location>
        <begin position="101"/>
        <end position="113"/>
    </location>
</feature>
<proteinExistence type="predicted"/>
<dbReference type="AlphaFoldDB" id="A0A0A9Y6V7"/>
<gene>
    <name evidence="2" type="ORF">CM83_15302</name>
</gene>
<protein>
    <submittedName>
        <fullName evidence="2">Uncharacterized protein</fullName>
    </submittedName>
</protein>
<reference evidence="2" key="2">
    <citation type="submission" date="2014-07" db="EMBL/GenBank/DDBJ databases">
        <authorList>
            <person name="Hull J."/>
        </authorList>
    </citation>
    <scope>NUCLEOTIDE SEQUENCE</scope>
</reference>
<reference evidence="2" key="1">
    <citation type="journal article" date="2014" name="PLoS ONE">
        <title>Transcriptome-Based Identification of ABC Transporters in the Western Tarnished Plant Bug Lygus hesperus.</title>
        <authorList>
            <person name="Hull J.J."/>
            <person name="Chaney K."/>
            <person name="Geib S.M."/>
            <person name="Fabrick J.A."/>
            <person name="Brent C.S."/>
            <person name="Walsh D."/>
            <person name="Lavine L.C."/>
        </authorList>
    </citation>
    <scope>NUCLEOTIDE SEQUENCE</scope>
</reference>
<sequence length="205" mass="22746">GKCTHRHIRTMRNPAHTSNTSNTTRKRVGFGSAFARPPPELRLPSNLSLPDTKYSGTPQPLENASTLSSRSPTPDRLMLHLQPRQAELHPLSSIPSSNAQNISIGSHESSSGNEESDSEDRNGEKVNKSLWRSTVSEVLRRMLHVQQLSQIDNDEYSMVQKLSLLSVDELVQLDLQFPTKAQFASAIQDIDAQLHQLEESAAQVS</sequence>
<dbReference type="EMBL" id="GBHO01014802">
    <property type="protein sequence ID" value="JAG28802.1"/>
    <property type="molecule type" value="Transcribed_RNA"/>
</dbReference>
<organism evidence="2">
    <name type="scientific">Lygus hesperus</name>
    <name type="common">Western plant bug</name>
    <dbReference type="NCBI Taxonomy" id="30085"/>
    <lineage>
        <taxon>Eukaryota</taxon>
        <taxon>Metazoa</taxon>
        <taxon>Ecdysozoa</taxon>
        <taxon>Arthropoda</taxon>
        <taxon>Hexapoda</taxon>
        <taxon>Insecta</taxon>
        <taxon>Pterygota</taxon>
        <taxon>Neoptera</taxon>
        <taxon>Paraneoptera</taxon>
        <taxon>Hemiptera</taxon>
        <taxon>Heteroptera</taxon>
        <taxon>Panheteroptera</taxon>
        <taxon>Cimicomorpha</taxon>
        <taxon>Miridae</taxon>
        <taxon>Mirini</taxon>
        <taxon>Lygus</taxon>
    </lineage>
</organism>
<feature type="non-terminal residue" evidence="2">
    <location>
        <position position="1"/>
    </location>
</feature>
<feature type="region of interest" description="Disordered" evidence="1">
    <location>
        <begin position="1"/>
        <end position="75"/>
    </location>
</feature>
<name>A0A0A9Y6V7_LYGHE</name>
<feature type="compositionally biased region" description="Polar residues" evidence="1">
    <location>
        <begin position="45"/>
        <end position="72"/>
    </location>
</feature>
<accession>A0A0A9Y6V7</accession>